<evidence type="ECO:0000313" key="3">
    <source>
        <dbReference type="Proteomes" id="UP001152607"/>
    </source>
</evidence>
<evidence type="ECO:0000313" key="2">
    <source>
        <dbReference type="EMBL" id="CAI6260285.1"/>
    </source>
</evidence>
<feature type="region of interest" description="Disordered" evidence="1">
    <location>
        <begin position="1"/>
        <end position="23"/>
    </location>
</feature>
<dbReference type="OrthoDB" id="3797060at2759"/>
<name>A0A9W4U525_9PLEO</name>
<evidence type="ECO:0000256" key="1">
    <source>
        <dbReference type="SAM" id="MobiDB-lite"/>
    </source>
</evidence>
<accession>A0A9W4U525</accession>
<dbReference type="Proteomes" id="UP001152607">
    <property type="component" value="Unassembled WGS sequence"/>
</dbReference>
<dbReference type="AlphaFoldDB" id="A0A9W4U525"/>
<comment type="caution">
    <text evidence="2">The sequence shown here is derived from an EMBL/GenBank/DDBJ whole genome shotgun (WGS) entry which is preliminary data.</text>
</comment>
<reference evidence="2" key="1">
    <citation type="submission" date="2023-01" db="EMBL/GenBank/DDBJ databases">
        <authorList>
            <person name="Van Ghelder C."/>
            <person name="Rancurel C."/>
        </authorList>
    </citation>
    <scope>NUCLEOTIDE SEQUENCE</scope>
    <source>
        <strain evidence="2">CNCM I-4278</strain>
    </source>
</reference>
<protein>
    <submittedName>
        <fullName evidence="2">Uncharacterized protein</fullName>
    </submittedName>
</protein>
<proteinExistence type="predicted"/>
<gene>
    <name evidence="2" type="ORF">PDIGIT_LOCUS1318</name>
</gene>
<feature type="compositionally biased region" description="Low complexity" evidence="1">
    <location>
        <begin position="13"/>
        <end position="23"/>
    </location>
</feature>
<dbReference type="EMBL" id="CAOQHR010000001">
    <property type="protein sequence ID" value="CAI6260285.1"/>
    <property type="molecule type" value="Genomic_DNA"/>
</dbReference>
<keyword evidence="3" id="KW-1185">Reference proteome</keyword>
<sequence>MQKHPKPHVHANSTYTTYTIPSPTSPQFQFNGSGSTLLPHHMTRYIYPSNLHYHASQLVLQLPSDSVNRVQLPGRRIMGC</sequence>
<organism evidence="2 3">
    <name type="scientific">Periconia digitata</name>
    <dbReference type="NCBI Taxonomy" id="1303443"/>
    <lineage>
        <taxon>Eukaryota</taxon>
        <taxon>Fungi</taxon>
        <taxon>Dikarya</taxon>
        <taxon>Ascomycota</taxon>
        <taxon>Pezizomycotina</taxon>
        <taxon>Dothideomycetes</taxon>
        <taxon>Pleosporomycetidae</taxon>
        <taxon>Pleosporales</taxon>
        <taxon>Massarineae</taxon>
        <taxon>Periconiaceae</taxon>
        <taxon>Periconia</taxon>
    </lineage>
</organism>